<feature type="compositionally biased region" description="Polar residues" evidence="1">
    <location>
        <begin position="565"/>
        <end position="587"/>
    </location>
</feature>
<dbReference type="SMART" id="SM00028">
    <property type="entry name" value="TPR"/>
    <property type="match status" value="6"/>
</dbReference>
<sequence>MKTSTYKYIALTGAFAFLVACSTKKNSFVNRNYHAVTTEYNVLYNGNVALDKGIEDLKTTYSDNFWELLPIERMPAKAKEEDKPIAVGKEAKEKQKENEKNPDFSRAEDKAIKAIQKHSMNLGGSEKNPQMDEAHLLLGKSRYYQNRFIPALEALNYILYKYPTSDKIFEAKVWREKTNLRLENEAIAIKNLKQLLSEKSKIDEQIFADGNAILAQAYIATGSKDSAVYVLKKAAEFTKRNEEKARYHFILGQLYESLEYPDSAFAEFQTVIDMKRKSPRMYTIQAHARQAGQFDYKNGDTLVFMEKYTKLLKDRENRPYLDIINYQVGLFYDNQDIDDKAVEYYNYSLRKNPQDKYLAASDHRNIAEIYFKNAEYVKAGKYYDSTLVFLDNRTREFRAIKKKRDNLDDVIKYEGIAHTNDSILTLVAMTDAERIIYFEDYIAKLKEADERERERLEKEAQIAENMSRVNNGGGNQSMMMAGNNNSKDQFSAVGKDAALTQRPGMRPNLQPANSQTTTSPQSAGQQQAGQPGGTFYFYNSAMVSYGRMDFQRKWGNRQLTDNWRWSSENRSKNSSGAETETDSTAVASSKGDEGFNPRYSPEFYIGQLPTSQKVIDSLAKERNFAYYQLGNIYKDKFKEYQRAADKFEKLLVNNPEERLVLPSKYNLYKIYQIINPERAELYKQQILNEYPDSRYAEIIRNPSAEQNNNQSPEAVYANLFKQYEEGKLREVYPLVEEAIDTYTGEDVVSKFELLKANITGRLKGIEEFKNALNYVALNYPNKEEGKKAETILSKDIPTLEKVDFGNLAVSWKVVFKFEPTAENPDKKQLTDKLKKFIDESHNRSITLSNDIYTVNENFIVMHGFNSKEAAIDAVSILKDYKDYKITETPYIISTEDYKVVQIKKNFTEFLAIK</sequence>
<dbReference type="RefSeq" id="WP_129750551.1">
    <property type="nucleotide sequence ID" value="NZ_JUIW01000004.1"/>
</dbReference>
<feature type="region of interest" description="Disordered" evidence="1">
    <location>
        <begin position="501"/>
        <end position="531"/>
    </location>
</feature>
<dbReference type="AlphaFoldDB" id="A0A444WDM6"/>
<evidence type="ECO:0000313" key="3">
    <source>
        <dbReference type="Proteomes" id="UP000289775"/>
    </source>
</evidence>
<dbReference type="OrthoDB" id="1522549at2"/>
<organism evidence="2 3">
    <name type="scientific">Flavobacterium beibuense</name>
    <dbReference type="NCBI Taxonomy" id="657326"/>
    <lineage>
        <taxon>Bacteria</taxon>
        <taxon>Pseudomonadati</taxon>
        <taxon>Bacteroidota</taxon>
        <taxon>Flavobacteriia</taxon>
        <taxon>Flavobacteriales</taxon>
        <taxon>Flavobacteriaceae</taxon>
        <taxon>Flavobacterium</taxon>
    </lineage>
</organism>
<dbReference type="PROSITE" id="PS51257">
    <property type="entry name" value="PROKAR_LIPOPROTEIN"/>
    <property type="match status" value="1"/>
</dbReference>
<dbReference type="SUPFAM" id="SSF48452">
    <property type="entry name" value="TPR-like"/>
    <property type="match status" value="2"/>
</dbReference>
<dbReference type="Gene3D" id="1.25.40.10">
    <property type="entry name" value="Tetratricopeptide repeat domain"/>
    <property type="match status" value="4"/>
</dbReference>
<dbReference type="Proteomes" id="UP000289775">
    <property type="component" value="Unassembled WGS sequence"/>
</dbReference>
<dbReference type="EMBL" id="JUIW01000004">
    <property type="protein sequence ID" value="RYJ43895.1"/>
    <property type="molecule type" value="Genomic_DNA"/>
</dbReference>
<evidence type="ECO:0000256" key="1">
    <source>
        <dbReference type="SAM" id="MobiDB-lite"/>
    </source>
</evidence>
<dbReference type="InterPro" id="IPR011990">
    <property type="entry name" value="TPR-like_helical_dom_sf"/>
</dbReference>
<feature type="region of interest" description="Disordered" evidence="1">
    <location>
        <begin position="80"/>
        <end position="108"/>
    </location>
</feature>
<name>A0A444WDM6_9FLAO</name>
<proteinExistence type="predicted"/>
<keyword evidence="3" id="KW-1185">Reference proteome</keyword>
<gene>
    <name evidence="2" type="ORF">NU09_1403</name>
</gene>
<feature type="region of interest" description="Disordered" evidence="1">
    <location>
        <begin position="456"/>
        <end position="489"/>
    </location>
</feature>
<comment type="caution">
    <text evidence="2">The sequence shown here is derived from an EMBL/GenBank/DDBJ whole genome shotgun (WGS) entry which is preliminary data.</text>
</comment>
<reference evidence="2 3" key="1">
    <citation type="submission" date="2014-12" db="EMBL/GenBank/DDBJ databases">
        <title>Genome sequence of Flavobacterium beibuense RSKm HC5.</title>
        <authorList>
            <person name="Kim J.F."/>
            <person name="Song J.Y."/>
            <person name="Kwak M.-J."/>
            <person name="Lee S.-W."/>
        </authorList>
    </citation>
    <scope>NUCLEOTIDE SEQUENCE [LARGE SCALE GENOMIC DNA]</scope>
    <source>
        <strain evidence="2 3">RSKm HC5</strain>
    </source>
</reference>
<protein>
    <submittedName>
        <fullName evidence="2">Gliding motility-related protein</fullName>
    </submittedName>
</protein>
<dbReference type="InterPro" id="IPR019734">
    <property type="entry name" value="TPR_rpt"/>
</dbReference>
<feature type="region of interest" description="Disordered" evidence="1">
    <location>
        <begin position="565"/>
        <end position="594"/>
    </location>
</feature>
<evidence type="ECO:0000313" key="2">
    <source>
        <dbReference type="EMBL" id="RYJ43895.1"/>
    </source>
</evidence>
<feature type="compositionally biased region" description="Low complexity" evidence="1">
    <location>
        <begin position="515"/>
        <end position="529"/>
    </location>
</feature>
<accession>A0A444WDM6</accession>
<feature type="compositionally biased region" description="Polar residues" evidence="1">
    <location>
        <begin position="476"/>
        <end position="489"/>
    </location>
</feature>